<dbReference type="SMART" id="SM00320">
    <property type="entry name" value="WD40"/>
    <property type="match status" value="7"/>
</dbReference>
<keyword evidence="2" id="KW-0963">Cytoplasm</keyword>
<dbReference type="InterPro" id="IPR001680">
    <property type="entry name" value="WD40_rpt"/>
</dbReference>
<keyword evidence="4" id="KW-0677">Repeat</keyword>
<evidence type="ECO:0000256" key="4">
    <source>
        <dbReference type="ARBA" id="ARBA00022737"/>
    </source>
</evidence>
<feature type="coiled-coil region" evidence="9">
    <location>
        <begin position="1652"/>
        <end position="1679"/>
    </location>
</feature>
<evidence type="ECO:0000256" key="2">
    <source>
        <dbReference type="ARBA" id="ARBA00022490"/>
    </source>
</evidence>
<dbReference type="InterPro" id="IPR036322">
    <property type="entry name" value="WD40_repeat_dom_sf"/>
</dbReference>
<dbReference type="PROSITE" id="PS50082">
    <property type="entry name" value="WD_REPEATS_2"/>
    <property type="match status" value="1"/>
</dbReference>
<dbReference type="FunCoup" id="A0A1W4WLU2">
    <property type="interactions" value="70"/>
</dbReference>
<dbReference type="RefSeq" id="XP_018321093.1">
    <property type="nucleotide sequence ID" value="XM_018465591.2"/>
</dbReference>
<dbReference type="OrthoDB" id="1935234at2759"/>
<proteinExistence type="predicted"/>
<feature type="compositionally biased region" description="Polar residues" evidence="10">
    <location>
        <begin position="1"/>
        <end position="10"/>
    </location>
</feature>
<evidence type="ECO:0000313" key="12">
    <source>
        <dbReference type="RefSeq" id="XP_018321093.1"/>
    </source>
</evidence>
<keyword evidence="3 8" id="KW-0853">WD repeat</keyword>
<evidence type="ECO:0000256" key="1">
    <source>
        <dbReference type="ARBA" id="ARBA00004430"/>
    </source>
</evidence>
<keyword evidence="5 9" id="KW-0175">Coiled coil</keyword>
<name>A0A1W4WLU2_AGRPL</name>
<evidence type="ECO:0000256" key="5">
    <source>
        <dbReference type="ARBA" id="ARBA00023054"/>
    </source>
</evidence>
<keyword evidence="11" id="KW-1185">Reference proteome</keyword>
<dbReference type="PANTHER" id="PTHR14885">
    <property type="entry name" value="CILIA- AND FLAGELLA-ASSOCIATED PROTEIN 43-RELATED"/>
    <property type="match status" value="1"/>
</dbReference>
<dbReference type="SUPFAM" id="SSF50978">
    <property type="entry name" value="WD40 repeat-like"/>
    <property type="match status" value="2"/>
</dbReference>
<evidence type="ECO:0000256" key="9">
    <source>
        <dbReference type="SAM" id="Coils"/>
    </source>
</evidence>
<keyword evidence="7" id="KW-0966">Cell projection</keyword>
<organism evidence="11 12">
    <name type="scientific">Agrilus planipennis</name>
    <name type="common">Emerald ash borer</name>
    <name type="synonym">Agrilus marcopoli</name>
    <dbReference type="NCBI Taxonomy" id="224129"/>
    <lineage>
        <taxon>Eukaryota</taxon>
        <taxon>Metazoa</taxon>
        <taxon>Ecdysozoa</taxon>
        <taxon>Arthropoda</taxon>
        <taxon>Hexapoda</taxon>
        <taxon>Insecta</taxon>
        <taxon>Pterygota</taxon>
        <taxon>Neoptera</taxon>
        <taxon>Endopterygota</taxon>
        <taxon>Coleoptera</taxon>
        <taxon>Polyphaga</taxon>
        <taxon>Elateriformia</taxon>
        <taxon>Buprestoidea</taxon>
        <taxon>Buprestidae</taxon>
        <taxon>Agrilinae</taxon>
        <taxon>Agrilus</taxon>
    </lineage>
</organism>
<feature type="region of interest" description="Disordered" evidence="10">
    <location>
        <begin position="1414"/>
        <end position="1442"/>
    </location>
</feature>
<feature type="compositionally biased region" description="Acidic residues" evidence="10">
    <location>
        <begin position="20"/>
        <end position="29"/>
    </location>
</feature>
<dbReference type="KEGG" id="apln:108734159"/>
<feature type="coiled-coil region" evidence="9">
    <location>
        <begin position="600"/>
        <end position="640"/>
    </location>
</feature>
<feature type="coiled-coil region" evidence="9">
    <location>
        <begin position="1490"/>
        <end position="1531"/>
    </location>
</feature>
<protein>
    <submittedName>
        <fullName evidence="12">Uncharacterized protein LOC108734159</fullName>
    </submittedName>
</protein>
<dbReference type="InterPro" id="IPR015943">
    <property type="entry name" value="WD40/YVTN_repeat-like_dom_sf"/>
</dbReference>
<dbReference type="InParanoid" id="A0A1W4WLU2"/>
<evidence type="ECO:0000256" key="3">
    <source>
        <dbReference type="ARBA" id="ARBA00022574"/>
    </source>
</evidence>
<evidence type="ECO:0000313" key="11">
    <source>
        <dbReference type="Proteomes" id="UP000192223"/>
    </source>
</evidence>
<dbReference type="GO" id="GO:0003341">
    <property type="term" value="P:cilium movement"/>
    <property type="evidence" value="ECO:0007669"/>
    <property type="project" value="UniProtKB-ARBA"/>
</dbReference>
<comment type="subcellular location">
    <subcellularLocation>
        <location evidence="1">Cytoplasm</location>
        <location evidence="1">Cytoskeleton</location>
        <location evidence="1">Cilium axoneme</location>
    </subcellularLocation>
</comment>
<feature type="repeat" description="WD" evidence="8">
    <location>
        <begin position="491"/>
        <end position="532"/>
    </location>
</feature>
<dbReference type="PANTHER" id="PTHR14885:SF3">
    <property type="entry name" value="CILIA- AND FLAGELLA-ASSOCIATED PROTEIN 44"/>
    <property type="match status" value="1"/>
</dbReference>
<dbReference type="Pfam" id="PF00400">
    <property type="entry name" value="WD40"/>
    <property type="match status" value="2"/>
</dbReference>
<feature type="region of interest" description="Disordered" evidence="10">
    <location>
        <begin position="1"/>
        <end position="29"/>
    </location>
</feature>
<evidence type="ECO:0000256" key="6">
    <source>
        <dbReference type="ARBA" id="ARBA00023212"/>
    </source>
</evidence>
<dbReference type="GO" id="GO:0005930">
    <property type="term" value="C:axoneme"/>
    <property type="evidence" value="ECO:0007669"/>
    <property type="project" value="UniProtKB-SubCell"/>
</dbReference>
<sequence>MSHPESTFLDTDTDYYHEGEGEEEGEEVEEEEEIYYNSDDFISNYFLSEMGTIPGNIFEFNHSYGYDCRRYYNLAVADEETVIFASGNYIHFFNTTTRSIWFRRSAFGGGIGFIAKNPQFPHIAIAENTTNPPIIIYDWPSFEIVCLLKGGSTKRFMSLNYTPDGLLLVSQAGAPDYLITVWNWVKKRILLRSKCHVQDVFRAMFSPFLPGQLASCGASHIKFWKMATTFTGLKLQGELGRFGKTEYTDIIGILPLEDEKVVSGCNWGNILLWEGGLIKIEVLRRGRIRCHDAPVVQFFHMNGEIYSISMDGHVKLWYYPQIDQADPPDTDRVVEMEPSFDLHVPNLMYMWIEKQNNDESCCLYYAQDGNGGIWRVDLRVESPEPPLPPEQLYFTHGGPIMDLAPCPYGPYLATLGFDGKLNIYAYLKKTSIFTHKFPAKGNRMIWLPINVEDSGEQLILAFDDGCLRNVILQISEEPQEKDTTLEMIQFTKPHTSTITEMLLNSDGSNLITGGEDKTIFIYQLTISKHTYALLIPIGYINAPDSVTCLTWHLTEENTVIVGCLHGQIMQVEFPTEPQDYTTITYILHVEPKYQRFTTYKAQIRRDIKIAEIEAKKAAKLEKKMEELEKVKKENPGLEIDEEVFLADSSSEEVLEPLHIPDVPNRIIWIQHTEEGSFWLSMGGYDAGYIYEYYIDQKEQIPYRFQIIYDGDDIEIENFIYNYSKEYLIFAMQDGAIRVNRVNPNDWRDLSDYWQLSMHDNFNGRVTRMAFSYDERYFFTCGYDGNIFAYKFYPEEDNYITEIPRKTFLSKIITTTVSDKARYDMLSLEQAIVKKEEDRVAAVANEHKRVLIERLKTLKVEFYDLLERNKNLLPSQIIPRKELEISPKITNEVDGAFQAKVDLVKRKLAFRVEKSKVGMRKMMEYFMEPLDFIPITVTGINTNKLVKTLRQRKLTKAHYELHKITDEKIIEEELRGRPIQRALVLAEKVKPTKSVKEKILEYFLVGLSPSTIQLRLGAKLTRLLNKYRARKAKWEKRKQEWDLFNFKKPSPDVNPPEDEKELEHAEATIGDIPLKTSDTYKLPKEKQTTTLKKFKEMLNMKERIGTRTRSQYRIRYEFNKKVYDLRAKKVEARDSVQLFHTKLTQLNREIPVSERRQGIPIPRMTDEDFPEKHLEVRAYKIKTPRRMRDRDIVEEKLESPQWELLEKEALPNMEKGDDDSAGSTQEIRRHPEFYLSFFEKVPYEKVRETANLDYYTLINQSSEEVESPWEIEMRSTRLVRKFYQQERIIIGMREKVENFDADLEDLATERLTVVYDAGIIDLHLLTLYQELIILKNSEDMEHELMDKANVKINEFFDIRDSIIRINNRLGRQKSEVTQLELMQRDLTHEFFSNVTTENKFYSFLRRIFKRKYKPPKIKDPDESSSSSSSSESSESEEDEAASVDSKDFGIIRLDENVCPKGCDKALYDLTFNLRNKRWDVEQKLMVLHDAITVTNKEIDDANKKLKVAQNKMNQAKEELEMYLREKQKKLNAVTCVAIMKFHQLQHLTKENPKIKISDTVIFDKYVVSRMYKRVGQLHQETLQQQAKRKVNLTHLTRMRTDCKFMEEQIRKLKKDGVELMKIKFGKEVNINELEEAMLRKMVLELRMSWTDVRKIYEHELRIWRDKLARKQEQLAEIINSNSGRLELLAALNKEKTELSKFLVQQPRRQAQLESVADIAGNYKADLTKLNNIIKSQQEHLKELEQEIKRLKTKGLESMPEKPKRWIEDICIQIEEEESLLDFEAFLKRHPRQPVQKTEEEMLEELFAKLTDEEGEEEEVTQEFVLATTASEEVRTIITEMLGKMDIQLDLVSIIDEIWVKAMERTTVAEIIDDIIDSLPIPISEENLQLVENAAEKLYSLQEPEITEEDLMVCAQETILEVIEEVALIDGEPHHIIAEIITELIIEVPAKYLKTEDSLSLIKDKITGCVPIDAVDFEKLREELLQFPSSSSVMREEIKTVLNDILEAVFGRGIDLMYVIKDSCDLCNK</sequence>
<accession>A0A1W4WLU2</accession>
<dbReference type="STRING" id="224129.A0A1W4WLU2"/>
<feature type="coiled-coil region" evidence="9">
    <location>
        <begin position="1725"/>
        <end position="1752"/>
    </location>
</feature>
<evidence type="ECO:0000256" key="8">
    <source>
        <dbReference type="PROSITE-ProRule" id="PRU00221"/>
    </source>
</evidence>
<evidence type="ECO:0000256" key="7">
    <source>
        <dbReference type="ARBA" id="ARBA00023273"/>
    </source>
</evidence>
<keyword evidence="6" id="KW-0206">Cytoskeleton</keyword>
<dbReference type="GeneID" id="108734159"/>
<gene>
    <name evidence="12" type="primary">LOC108734159</name>
</gene>
<evidence type="ECO:0000256" key="10">
    <source>
        <dbReference type="SAM" id="MobiDB-lite"/>
    </source>
</evidence>
<dbReference type="Gene3D" id="2.130.10.10">
    <property type="entry name" value="YVTN repeat-like/Quinoprotein amine dehydrogenase"/>
    <property type="match status" value="3"/>
</dbReference>
<reference evidence="12" key="1">
    <citation type="submission" date="2025-08" db="UniProtKB">
        <authorList>
            <consortium name="RefSeq"/>
        </authorList>
    </citation>
    <scope>IDENTIFICATION</scope>
    <source>
        <tissue evidence="12">Entire body</tissue>
    </source>
</reference>
<feature type="compositionally biased region" description="Low complexity" evidence="10">
    <location>
        <begin position="1422"/>
        <end position="1431"/>
    </location>
</feature>
<dbReference type="Proteomes" id="UP000192223">
    <property type="component" value="Unplaced"/>
</dbReference>